<evidence type="ECO:0000313" key="6">
    <source>
        <dbReference type="Proteomes" id="UP001596337"/>
    </source>
</evidence>
<gene>
    <name evidence="5" type="ORF">ACFQGD_21545</name>
</gene>
<accession>A0ABW2C5Z1</accession>
<sequence length="390" mass="42508">MRVAINLLTDDPANPSGAHWFWTRVIPEMATRLTGDEQLHLLVSPASRTSHSDYGPGDYGQRVRHITFPWSNERRNLRTASEHLYAPLRLPLSGIDVFSTLMAPIVRPAPGLVVHFKTLHAYTAPGSVSPAARLYRRLSYPRTARVADAIIINSESLRHEVLHYLDVDPAKLHLIPEAVDHELFHPGDAADSAEQATHALRLRYGVTKPFVLFVSSLWPYKNCAGLLRAFAAAKRELGDRQLVIVGPGRDGPHAAELAALARELGIADDVVWVGGVPITETVLFYRAADVFVYPSFNETFGLPILEAMATGCPVVTSNISAMPETAGGAALLADPSDPEAIGQAILDACGPSADGLREKGLLRASEFSWARTAERTLDLYRAVHARRGGR</sequence>
<evidence type="ECO:0000313" key="5">
    <source>
        <dbReference type="EMBL" id="MFC6869730.1"/>
    </source>
</evidence>
<feature type="domain" description="Glycosyl transferase family 1" evidence="3">
    <location>
        <begin position="207"/>
        <end position="347"/>
    </location>
</feature>
<dbReference type="InterPro" id="IPR001296">
    <property type="entry name" value="Glyco_trans_1"/>
</dbReference>
<dbReference type="InterPro" id="IPR028098">
    <property type="entry name" value="Glyco_trans_4-like_N"/>
</dbReference>
<dbReference type="Gene3D" id="3.40.50.2000">
    <property type="entry name" value="Glycogen Phosphorylase B"/>
    <property type="match status" value="2"/>
</dbReference>
<evidence type="ECO:0000259" key="3">
    <source>
        <dbReference type="Pfam" id="PF00534"/>
    </source>
</evidence>
<evidence type="ECO:0000256" key="1">
    <source>
        <dbReference type="ARBA" id="ARBA00022676"/>
    </source>
</evidence>
<dbReference type="Pfam" id="PF13439">
    <property type="entry name" value="Glyco_transf_4"/>
    <property type="match status" value="1"/>
</dbReference>
<dbReference type="Proteomes" id="UP001596337">
    <property type="component" value="Unassembled WGS sequence"/>
</dbReference>
<proteinExistence type="predicted"/>
<dbReference type="EMBL" id="JBHSXX010000001">
    <property type="protein sequence ID" value="MFC6869730.1"/>
    <property type="molecule type" value="Genomic_DNA"/>
</dbReference>
<evidence type="ECO:0000256" key="2">
    <source>
        <dbReference type="ARBA" id="ARBA00022679"/>
    </source>
</evidence>
<dbReference type="RefSeq" id="WP_345397710.1">
    <property type="nucleotide sequence ID" value="NZ_BAABLA010000027.1"/>
</dbReference>
<dbReference type="PANTHER" id="PTHR46401">
    <property type="entry name" value="GLYCOSYLTRANSFERASE WBBK-RELATED"/>
    <property type="match status" value="1"/>
</dbReference>
<dbReference type="SUPFAM" id="SSF53756">
    <property type="entry name" value="UDP-Glycosyltransferase/glycogen phosphorylase"/>
    <property type="match status" value="1"/>
</dbReference>
<keyword evidence="6" id="KW-1185">Reference proteome</keyword>
<evidence type="ECO:0000259" key="4">
    <source>
        <dbReference type="Pfam" id="PF13439"/>
    </source>
</evidence>
<keyword evidence="2" id="KW-0808">Transferase</keyword>
<keyword evidence="1" id="KW-0328">Glycosyltransferase</keyword>
<organism evidence="5 6">
    <name type="scientific">Haloechinothrix salitolerans</name>
    <dbReference type="NCBI Taxonomy" id="926830"/>
    <lineage>
        <taxon>Bacteria</taxon>
        <taxon>Bacillati</taxon>
        <taxon>Actinomycetota</taxon>
        <taxon>Actinomycetes</taxon>
        <taxon>Pseudonocardiales</taxon>
        <taxon>Pseudonocardiaceae</taxon>
        <taxon>Haloechinothrix</taxon>
    </lineage>
</organism>
<dbReference type="Pfam" id="PF00534">
    <property type="entry name" value="Glycos_transf_1"/>
    <property type="match status" value="1"/>
</dbReference>
<name>A0ABW2C5Z1_9PSEU</name>
<dbReference type="PANTHER" id="PTHR46401:SF2">
    <property type="entry name" value="GLYCOSYLTRANSFERASE WBBK-RELATED"/>
    <property type="match status" value="1"/>
</dbReference>
<reference evidence="6" key="1">
    <citation type="journal article" date="2019" name="Int. J. Syst. Evol. Microbiol.">
        <title>The Global Catalogue of Microorganisms (GCM) 10K type strain sequencing project: providing services to taxonomists for standard genome sequencing and annotation.</title>
        <authorList>
            <consortium name="The Broad Institute Genomics Platform"/>
            <consortium name="The Broad Institute Genome Sequencing Center for Infectious Disease"/>
            <person name="Wu L."/>
            <person name="Ma J."/>
        </authorList>
    </citation>
    <scope>NUCLEOTIDE SEQUENCE [LARGE SCALE GENOMIC DNA]</scope>
    <source>
        <strain evidence="6">KCTC 32255</strain>
    </source>
</reference>
<protein>
    <submittedName>
        <fullName evidence="5">Glycosyltransferase family 4 protein</fullName>
    </submittedName>
</protein>
<comment type="caution">
    <text evidence="5">The sequence shown here is derived from an EMBL/GenBank/DDBJ whole genome shotgun (WGS) entry which is preliminary data.</text>
</comment>
<feature type="domain" description="Glycosyltransferase subfamily 4-like N-terminal" evidence="4">
    <location>
        <begin position="46"/>
        <end position="182"/>
    </location>
</feature>
<dbReference type="CDD" id="cd03809">
    <property type="entry name" value="GT4_MtfB-like"/>
    <property type="match status" value="1"/>
</dbReference>